<name>A0A9E7HUI5_9LILI</name>
<dbReference type="GO" id="GO:0031490">
    <property type="term" value="F:chromatin DNA binding"/>
    <property type="evidence" value="ECO:0007669"/>
    <property type="project" value="TreeGrafter"/>
</dbReference>
<reference evidence="2" key="1">
    <citation type="submission" date="2022-05" db="EMBL/GenBank/DDBJ databases">
        <title>The Musa troglodytarum L. genome provides insights into the mechanism of non-climacteric behaviour and enrichment of carotenoids.</title>
        <authorList>
            <person name="Wang J."/>
        </authorList>
    </citation>
    <scope>NUCLEOTIDE SEQUENCE</scope>
    <source>
        <tissue evidence="2">Leaf</tissue>
    </source>
</reference>
<keyword evidence="3" id="KW-1185">Reference proteome</keyword>
<dbReference type="GO" id="GO:0005634">
    <property type="term" value="C:nucleus"/>
    <property type="evidence" value="ECO:0007669"/>
    <property type="project" value="TreeGrafter"/>
</dbReference>
<proteinExistence type="predicted"/>
<sequence length="124" mass="13767">MLAAELKNKYKKLSSIDKASKGWQNEYEVSSTQCMHGPKCKLGNYCTVGRRLQEVNILGGLILPVWGSIEKALSKQQVRQSHRRLRVVRLETTTDSQRIVGLLIPNAAIESVMQDLSGVADVEG</sequence>
<evidence type="ECO:0000313" key="2">
    <source>
        <dbReference type="EMBL" id="URE35838.1"/>
    </source>
</evidence>
<dbReference type="OrthoDB" id="421838at2759"/>
<protein>
    <submittedName>
        <fullName evidence="2">Strawberry notch</fullName>
    </submittedName>
</protein>
<feature type="domain" description="SBNO alpha/beta" evidence="1">
    <location>
        <begin position="4"/>
        <end position="51"/>
    </location>
</feature>
<dbReference type="Pfam" id="PF25373">
    <property type="entry name" value="SBNO"/>
    <property type="match status" value="1"/>
</dbReference>
<dbReference type="AlphaFoldDB" id="A0A9E7HUI5"/>
<evidence type="ECO:0000313" key="3">
    <source>
        <dbReference type="Proteomes" id="UP001055439"/>
    </source>
</evidence>
<dbReference type="PANTHER" id="PTHR12706">
    <property type="entry name" value="STRAWBERRY NOTCH-RELATED"/>
    <property type="match status" value="1"/>
</dbReference>
<dbReference type="GO" id="GO:0042393">
    <property type="term" value="F:histone binding"/>
    <property type="evidence" value="ECO:0007669"/>
    <property type="project" value="TreeGrafter"/>
</dbReference>
<accession>A0A9E7HUI5</accession>
<evidence type="ECO:0000259" key="1">
    <source>
        <dbReference type="Pfam" id="PF25373"/>
    </source>
</evidence>
<organism evidence="2 3">
    <name type="scientific">Musa troglodytarum</name>
    <name type="common">fe'i banana</name>
    <dbReference type="NCBI Taxonomy" id="320322"/>
    <lineage>
        <taxon>Eukaryota</taxon>
        <taxon>Viridiplantae</taxon>
        <taxon>Streptophyta</taxon>
        <taxon>Embryophyta</taxon>
        <taxon>Tracheophyta</taxon>
        <taxon>Spermatophyta</taxon>
        <taxon>Magnoliopsida</taxon>
        <taxon>Liliopsida</taxon>
        <taxon>Zingiberales</taxon>
        <taxon>Musaceae</taxon>
        <taxon>Musa</taxon>
    </lineage>
</organism>
<dbReference type="GO" id="GO:0006355">
    <property type="term" value="P:regulation of DNA-templated transcription"/>
    <property type="evidence" value="ECO:0007669"/>
    <property type="project" value="InterPro"/>
</dbReference>
<dbReference type="InterPro" id="IPR057332">
    <property type="entry name" value="SBNO_a/b_dom"/>
</dbReference>
<dbReference type="PANTHER" id="PTHR12706:SF13">
    <property type="entry name" value="PROTEIN FORGETTER 1"/>
    <property type="match status" value="1"/>
</dbReference>
<dbReference type="Proteomes" id="UP001055439">
    <property type="component" value="Chromosome 8"/>
</dbReference>
<dbReference type="EMBL" id="CP097510">
    <property type="protein sequence ID" value="URE35838.1"/>
    <property type="molecule type" value="Genomic_DNA"/>
</dbReference>
<gene>
    <name evidence="2" type="ORF">MUK42_15677</name>
</gene>
<dbReference type="InterPro" id="IPR026741">
    <property type="entry name" value="SNO"/>
</dbReference>